<evidence type="ECO:0000313" key="2">
    <source>
        <dbReference type="Proteomes" id="UP000652761"/>
    </source>
</evidence>
<sequence length="314" mass="36081">MDVCVVSASTIWTPTLNPASSDVDVNFSDLHALQSPDFWEQASSPIGELSSTLVPAIYHDKEVAGTSRKASPTSTCCGACSRTRRKAFLGASWDYPRRASPPPLILLEIFERQPWLREVGVAERRPVRTSRDVRSGRSSRPRHRKVLYFPHRRLWIMEYSCKVWCKPCRRRLIPRQHCRHSWRLRTRLVAFDHRTLDEALIAACRQEGEMEQYLEEKKTSQKRPAATFQRQDKKKMVYQTQQRSVAVGSSQYNVTFTYYESTKGYNCSNNLNSALGVRLYRLLHESLVTVYTCTPKQGVSLKNSASNTTHNIHV</sequence>
<gene>
    <name evidence="1" type="ORF">Taro_015281</name>
</gene>
<protein>
    <submittedName>
        <fullName evidence="1">Uncharacterized protein</fullName>
    </submittedName>
</protein>
<comment type="caution">
    <text evidence="1">The sequence shown here is derived from an EMBL/GenBank/DDBJ whole genome shotgun (WGS) entry which is preliminary data.</text>
</comment>
<keyword evidence="2" id="KW-1185">Reference proteome</keyword>
<accession>A0A843UHA8</accession>
<evidence type="ECO:0000313" key="1">
    <source>
        <dbReference type="EMBL" id="MQL82791.1"/>
    </source>
</evidence>
<name>A0A843UHA8_COLES</name>
<reference evidence="1" key="1">
    <citation type="submission" date="2017-07" db="EMBL/GenBank/DDBJ databases">
        <title>Taro Niue Genome Assembly and Annotation.</title>
        <authorList>
            <person name="Atibalentja N."/>
            <person name="Keating K."/>
            <person name="Fields C.J."/>
        </authorList>
    </citation>
    <scope>NUCLEOTIDE SEQUENCE</scope>
    <source>
        <strain evidence="1">Niue_2</strain>
        <tissue evidence="1">Leaf</tissue>
    </source>
</reference>
<proteinExistence type="predicted"/>
<dbReference type="AlphaFoldDB" id="A0A843UHA8"/>
<dbReference type="Proteomes" id="UP000652761">
    <property type="component" value="Unassembled WGS sequence"/>
</dbReference>
<organism evidence="1 2">
    <name type="scientific">Colocasia esculenta</name>
    <name type="common">Wild taro</name>
    <name type="synonym">Arum esculentum</name>
    <dbReference type="NCBI Taxonomy" id="4460"/>
    <lineage>
        <taxon>Eukaryota</taxon>
        <taxon>Viridiplantae</taxon>
        <taxon>Streptophyta</taxon>
        <taxon>Embryophyta</taxon>
        <taxon>Tracheophyta</taxon>
        <taxon>Spermatophyta</taxon>
        <taxon>Magnoliopsida</taxon>
        <taxon>Liliopsida</taxon>
        <taxon>Araceae</taxon>
        <taxon>Aroideae</taxon>
        <taxon>Colocasieae</taxon>
        <taxon>Colocasia</taxon>
    </lineage>
</organism>
<dbReference type="EMBL" id="NMUH01000654">
    <property type="protein sequence ID" value="MQL82791.1"/>
    <property type="molecule type" value="Genomic_DNA"/>
</dbReference>